<dbReference type="KEGG" id="mmab:HQ865_13810"/>
<proteinExistence type="predicted"/>
<sequence length="339" mass="37414">MLLSQTFSSLIENNNTNLANTSTDLLNGLKVFHNNQWYICGNLAITEGQAPHKLINSSPNDMDYQLLVKAAMLLIADNVGQPVTITTGFPYSTYRIYKDAAVEYLRKNHIIEYDGSTFGSTGKKTKMLDVANVDVIPEIVGCSIALRKGEERASGNFFILSCGFGTFESILSTDSGVVEQTMISTHGMRYAINYMINELTKNHYLGFRTAHTLDEAFQRGSLYLDRKNIDVREIRKNALKAYYNEVISPALRNIITDKNLTRTNKVYLCGGGMYYQDLVDCFTTEFGEILQIEVVSDPATLASKGYALNSVRVSGGSKSSAVGIDVGNSTTVVTNFDGE</sequence>
<organism evidence="2 3">
    <name type="scientific">Mucilaginibacter mali</name>
    <dbReference type="NCBI Taxonomy" id="2740462"/>
    <lineage>
        <taxon>Bacteria</taxon>
        <taxon>Pseudomonadati</taxon>
        <taxon>Bacteroidota</taxon>
        <taxon>Sphingobacteriia</taxon>
        <taxon>Sphingobacteriales</taxon>
        <taxon>Sphingobacteriaceae</taxon>
        <taxon>Mucilaginibacter</taxon>
    </lineage>
</organism>
<dbReference type="InterPro" id="IPR043129">
    <property type="entry name" value="ATPase_NBD"/>
</dbReference>
<gene>
    <name evidence="2" type="ORF">HQ865_13810</name>
</gene>
<dbReference type="Proteomes" id="UP000505355">
    <property type="component" value="Chromosome"/>
</dbReference>
<evidence type="ECO:0000259" key="1">
    <source>
        <dbReference type="Pfam" id="PF17989"/>
    </source>
</evidence>
<dbReference type="AlphaFoldDB" id="A0A7D4UPM2"/>
<name>A0A7D4UPM2_9SPHI</name>
<dbReference type="EMBL" id="CP054139">
    <property type="protein sequence ID" value="QKJ30780.1"/>
    <property type="molecule type" value="Genomic_DNA"/>
</dbReference>
<protein>
    <submittedName>
        <fullName evidence="2">ParM/StbA family protein</fullName>
    </submittedName>
</protein>
<dbReference type="SUPFAM" id="SSF53067">
    <property type="entry name" value="Actin-like ATPase domain"/>
    <property type="match status" value="2"/>
</dbReference>
<dbReference type="Gene3D" id="3.30.420.40">
    <property type="match status" value="2"/>
</dbReference>
<accession>A0A7D4UPM2</accession>
<dbReference type="InterPro" id="IPR040607">
    <property type="entry name" value="ALP_N"/>
</dbReference>
<feature type="domain" description="Actin-like protein N-terminal" evidence="1">
    <location>
        <begin position="9"/>
        <end position="141"/>
    </location>
</feature>
<keyword evidence="3" id="KW-1185">Reference proteome</keyword>
<evidence type="ECO:0000313" key="3">
    <source>
        <dbReference type="Proteomes" id="UP000505355"/>
    </source>
</evidence>
<dbReference type="Pfam" id="PF17989">
    <property type="entry name" value="ALP_N"/>
    <property type="match status" value="1"/>
</dbReference>
<dbReference type="RefSeq" id="WP_173415451.1">
    <property type="nucleotide sequence ID" value="NZ_CP054139.1"/>
</dbReference>
<reference evidence="2 3" key="1">
    <citation type="submission" date="2020-05" db="EMBL/GenBank/DDBJ databases">
        <title>Mucilaginibacter mali sp. nov.</title>
        <authorList>
            <person name="Kim H.S."/>
            <person name="Lee K.C."/>
            <person name="Suh M.K."/>
            <person name="Kim J.-S."/>
            <person name="Han K.-I."/>
            <person name="Eom M.K."/>
            <person name="Shin Y.K."/>
            <person name="Lee J.-S."/>
        </authorList>
    </citation>
    <scope>NUCLEOTIDE SEQUENCE [LARGE SCALE GENOMIC DNA]</scope>
    <source>
        <strain evidence="2 3">G2-14</strain>
    </source>
</reference>
<evidence type="ECO:0000313" key="2">
    <source>
        <dbReference type="EMBL" id="QKJ30780.1"/>
    </source>
</evidence>